<proteinExistence type="predicted"/>
<accession>A0ABN3AGC5</accession>
<dbReference type="Proteomes" id="UP001501020">
    <property type="component" value="Unassembled WGS sequence"/>
</dbReference>
<evidence type="ECO:0000256" key="1">
    <source>
        <dbReference type="SAM" id="MobiDB-lite"/>
    </source>
</evidence>
<keyword evidence="4" id="KW-1185">Reference proteome</keyword>
<feature type="domain" description="YbaK/aminoacyl-tRNA synthetase-associated" evidence="2">
    <location>
        <begin position="28"/>
        <end position="151"/>
    </location>
</feature>
<reference evidence="3 4" key="1">
    <citation type="journal article" date="2019" name="Int. J. Syst. Evol. Microbiol.">
        <title>The Global Catalogue of Microorganisms (GCM) 10K type strain sequencing project: providing services to taxonomists for standard genome sequencing and annotation.</title>
        <authorList>
            <consortium name="The Broad Institute Genomics Platform"/>
            <consortium name="The Broad Institute Genome Sequencing Center for Infectious Disease"/>
            <person name="Wu L."/>
            <person name="Ma J."/>
        </authorList>
    </citation>
    <scope>NUCLEOTIDE SEQUENCE [LARGE SCALE GENOMIC DNA]</scope>
    <source>
        <strain evidence="3 4">JCM 13850</strain>
    </source>
</reference>
<sequence length="210" mass="22315">MKDALTIHRALLEWEAVHEIVRLPIGIAHADELPKALGLPADRCLVTRVFACADAYGRRRFLTGVVVPAGERPPGETVRRAVGARLARPARADLVNAVTEYAAGLVCPLLLPESMPLLIDQRLVDGLRAADVVYTPTGEPSTALGIRGHDLYALCQAKPVELAAGPDVPAPATAPARESGRDRASGPAGPAGPARRRNRPDRPEPRHPVG</sequence>
<dbReference type="EMBL" id="BAAAMR010000144">
    <property type="protein sequence ID" value="GAA2167275.1"/>
    <property type="molecule type" value="Genomic_DNA"/>
</dbReference>
<protein>
    <recommendedName>
        <fullName evidence="2">YbaK/aminoacyl-tRNA synthetase-associated domain-containing protein</fullName>
    </recommendedName>
</protein>
<dbReference type="InterPro" id="IPR036754">
    <property type="entry name" value="YbaK/aa-tRNA-synt-asso_dom_sf"/>
</dbReference>
<feature type="region of interest" description="Disordered" evidence="1">
    <location>
        <begin position="163"/>
        <end position="210"/>
    </location>
</feature>
<feature type="compositionally biased region" description="Basic and acidic residues" evidence="1">
    <location>
        <begin position="200"/>
        <end position="210"/>
    </location>
</feature>
<evidence type="ECO:0000313" key="3">
    <source>
        <dbReference type="EMBL" id="GAA2167275.1"/>
    </source>
</evidence>
<name>A0ABN3AGC5_9ACTN</name>
<dbReference type="SUPFAM" id="SSF55826">
    <property type="entry name" value="YbaK/ProRS associated domain"/>
    <property type="match status" value="1"/>
</dbReference>
<dbReference type="Pfam" id="PF04073">
    <property type="entry name" value="tRNA_edit"/>
    <property type="match status" value="1"/>
</dbReference>
<dbReference type="RefSeq" id="WP_344282550.1">
    <property type="nucleotide sequence ID" value="NZ_BAAAMR010000144.1"/>
</dbReference>
<comment type="caution">
    <text evidence="3">The sequence shown here is derived from an EMBL/GenBank/DDBJ whole genome shotgun (WGS) entry which is preliminary data.</text>
</comment>
<dbReference type="Gene3D" id="3.90.960.10">
    <property type="entry name" value="YbaK/aminoacyl-tRNA synthetase-associated domain"/>
    <property type="match status" value="1"/>
</dbReference>
<gene>
    <name evidence="3" type="ORF">GCM10009727_87660</name>
</gene>
<organism evidence="3 4">
    <name type="scientific">Actinomadura napierensis</name>
    <dbReference type="NCBI Taxonomy" id="267854"/>
    <lineage>
        <taxon>Bacteria</taxon>
        <taxon>Bacillati</taxon>
        <taxon>Actinomycetota</taxon>
        <taxon>Actinomycetes</taxon>
        <taxon>Streptosporangiales</taxon>
        <taxon>Thermomonosporaceae</taxon>
        <taxon>Actinomadura</taxon>
    </lineage>
</organism>
<evidence type="ECO:0000259" key="2">
    <source>
        <dbReference type="Pfam" id="PF04073"/>
    </source>
</evidence>
<evidence type="ECO:0000313" key="4">
    <source>
        <dbReference type="Proteomes" id="UP001501020"/>
    </source>
</evidence>
<dbReference type="InterPro" id="IPR007214">
    <property type="entry name" value="YbaK/aa-tRNA-synth-assoc-dom"/>
</dbReference>